<dbReference type="EMBL" id="CP001932">
    <property type="protein sequence ID" value="ADD06794.1"/>
    <property type="molecule type" value="Genomic_DNA"/>
</dbReference>
<reference evidence="6" key="1">
    <citation type="submission" date="2010-02" db="EMBL/GenBank/DDBJ databases">
        <title>Complete sequence of chromosome of Natrialba magadii ATCC 43099.</title>
        <authorList>
            <consortium name="US DOE Joint Genome Institute"/>
            <person name="Lucas S."/>
            <person name="Copeland A."/>
            <person name="Lapidus A."/>
            <person name="Cheng J.-F."/>
            <person name="Bruce D."/>
            <person name="Goodwin L."/>
            <person name="Pitluck S."/>
            <person name="Davenport K."/>
            <person name="Saunders E."/>
            <person name="Detter J.C."/>
            <person name="Han C."/>
            <person name="Tapia R."/>
            <person name="Land M."/>
            <person name="Hauser L."/>
            <person name="Kyrpides N."/>
            <person name="Mikhailova N."/>
            <person name="De Castro R.E."/>
            <person name="Maupin-Furlow J.A."/>
            <person name="Woyke T."/>
        </authorList>
    </citation>
    <scope>NUCLEOTIDE SEQUENCE [LARGE SCALE GENOMIC DNA]</scope>
    <source>
        <strain evidence="6">ATCC 43099 / DSM 3394 / CCM 3739 / CIP 104546 / IAM 13178 / JCM 8861 / NBRC 102185 / NCIMB 2190 / MS3</strain>
    </source>
</reference>
<reference evidence="4" key="4">
    <citation type="submission" date="2016-09" db="EMBL/GenBank/DDBJ databases">
        <authorList>
            <person name="Pfeiffer F."/>
        </authorList>
    </citation>
    <scope>NUCLEOTIDE SEQUENCE</scope>
    <source>
        <strain evidence="4">ATCC 43099</strain>
    </source>
</reference>
<dbReference type="STRING" id="547559.Nmag_3244"/>
<dbReference type="Pfam" id="PF02272">
    <property type="entry name" value="DHHA1"/>
    <property type="match status" value="1"/>
</dbReference>
<dbReference type="OrthoDB" id="350705at2157"/>
<dbReference type="HOGENOM" id="CLU_046377_1_1_2"/>
<evidence type="ECO:0000259" key="1">
    <source>
        <dbReference type="Pfam" id="PF01368"/>
    </source>
</evidence>
<evidence type="ECO:0000259" key="3">
    <source>
        <dbReference type="Pfam" id="PF02272"/>
    </source>
</evidence>
<dbReference type="AlphaFoldDB" id="D3SSE9"/>
<dbReference type="GO" id="GO:0003676">
    <property type="term" value="F:nucleic acid binding"/>
    <property type="evidence" value="ECO:0007669"/>
    <property type="project" value="InterPro"/>
</dbReference>
<dbReference type="Gene3D" id="3.90.1640.10">
    <property type="entry name" value="inorganic pyrophosphatase (n-terminal core)"/>
    <property type="match status" value="1"/>
</dbReference>
<organism evidence="4 6">
    <name type="scientific">Natrialba magadii (strain ATCC 43099 / DSM 3394 / CCM 3739 / CIP 104546 / IAM 13178 / JCM 8861 / NBRC 102185 / NCIMB 2190 / MS3)</name>
    <name type="common">Natronobacterium magadii</name>
    <dbReference type="NCBI Taxonomy" id="547559"/>
    <lineage>
        <taxon>Archaea</taxon>
        <taxon>Methanobacteriati</taxon>
        <taxon>Methanobacteriota</taxon>
        <taxon>Stenosarchaea group</taxon>
        <taxon>Halobacteria</taxon>
        <taxon>Halobacteriales</taxon>
        <taxon>Natrialbaceae</taxon>
        <taxon>Natrialba</taxon>
    </lineage>
</organism>
<dbReference type="KEGG" id="nmg:Nmag_3244"/>
<dbReference type="Proteomes" id="UP000011543">
    <property type="component" value="Unassembled WGS sequence"/>
</dbReference>
<dbReference type="SUPFAM" id="SSF64182">
    <property type="entry name" value="DHH phosphoesterases"/>
    <property type="match status" value="1"/>
</dbReference>
<reference evidence="5 7" key="3">
    <citation type="journal article" date="2014" name="PLoS Genet.">
        <title>Phylogenetically driven sequencing of extremely halophilic archaea reveals strategies for static and dynamic osmo-response.</title>
        <authorList>
            <person name="Becker E.A."/>
            <person name="Seitzer P.M."/>
            <person name="Tritt A."/>
            <person name="Larsen D."/>
            <person name="Krusor M."/>
            <person name="Yao A.I."/>
            <person name="Wu D."/>
            <person name="Madern D."/>
            <person name="Eisen J.A."/>
            <person name="Darling A.E."/>
            <person name="Facciotti M.T."/>
        </authorList>
    </citation>
    <scope>NUCLEOTIDE SEQUENCE [LARGE SCALE GENOMIC DNA]</scope>
    <source>
        <strain evidence="7">ATCC 43099 / DSM 3394 / CCM 3739 / CIP 104546 / IAM 13178 / JCM 8861 / NBRC 102185 / NCIMB 2190 / MS3</strain>
        <strain evidence="5">MS-3</strain>
    </source>
</reference>
<name>D3SSE9_NATMM</name>
<dbReference type="Gene3D" id="3.40.50.720">
    <property type="entry name" value="NAD(P)-binding Rossmann-like Domain"/>
    <property type="match status" value="1"/>
</dbReference>
<evidence type="ECO:0000259" key="2">
    <source>
        <dbReference type="Pfam" id="PF02254"/>
    </source>
</evidence>
<dbReference type="InterPro" id="IPR038763">
    <property type="entry name" value="DHH_sf"/>
</dbReference>
<dbReference type="InterPro" id="IPR051319">
    <property type="entry name" value="Oligoribo/pAp-PDE_c-di-AMP_PDE"/>
</dbReference>
<dbReference type="PANTHER" id="PTHR47618">
    <property type="entry name" value="BIFUNCTIONAL OLIGORIBONUCLEASE AND PAP PHOSPHATASE NRNA"/>
    <property type="match status" value="1"/>
</dbReference>
<evidence type="ECO:0000313" key="5">
    <source>
        <dbReference type="EMBL" id="ELY27770.1"/>
    </source>
</evidence>
<dbReference type="EMBL" id="AOHS01000044">
    <property type="protein sequence ID" value="ELY27770.1"/>
    <property type="molecule type" value="Genomic_DNA"/>
</dbReference>
<evidence type="ECO:0000313" key="7">
    <source>
        <dbReference type="Proteomes" id="UP000011543"/>
    </source>
</evidence>
<feature type="domain" description="RCK N-terminal" evidence="2">
    <location>
        <begin position="5"/>
        <end position="97"/>
    </location>
</feature>
<dbReference type="PaxDb" id="547559-Nmag_3244"/>
<sequence>MVFRLVLGCGTVGRAVAEGLTERDEEGRLLVITADESVAETLRDESIPARRGDPTDLGTLDTIDTPDIVFVGSDRTDVNRQALEMAAAAFPDASITAYMGGNPTMADRNRFTDLADHTVDAASAFAEHVLEETATATASRAIGLYQQLLTIEGPLAVVMHDNPDPDAIASAVALTDIAESVGVAADACYFGDISHQENRAMVNLLDLSLRNLSPGESLDAYGSIALVDHSRPGVNDQLSEDRHVDIVIDHHPPRGPVPSDFVELREQAGATSTILTEYIDRFNLSFESSTATALLYGIRIDTNDFTREVSPADFEAASTLYPHVDTTVLRQIEQPTVEGETLETIARAIKNRVQHDSVAVASVGRIGNRDALPQAADQLLAMEGIDTTLVFGFRDEMAFLSARSRSNDVDLGETLRDGFDQIGSAGGHADMAGAQLEVGILGRLDDEDEVESIVGVAEDVITDRFFEAIRTRPGVPVGTYSRTSRWLFAEEDEWEAIAADREAYATGSENRADDHQ</sequence>
<accession>D3SSE9</accession>
<keyword evidence="6" id="KW-1185">Reference proteome</keyword>
<dbReference type="eggNOG" id="arCOG01566">
    <property type="taxonomic scope" value="Archaea"/>
</dbReference>
<protein>
    <submittedName>
        <fullName evidence="4">DHH/RecJ family phosphoesterase</fullName>
    </submittedName>
    <submittedName>
        <fullName evidence="5">Phosphoesterase RecJ domain-containing protein</fullName>
    </submittedName>
</protein>
<gene>
    <name evidence="4" type="ordered locus">Nmag_3244</name>
    <name evidence="5" type="ORF">C500_14016</name>
</gene>
<dbReference type="Pfam" id="PF02254">
    <property type="entry name" value="TrkA_N"/>
    <property type="match status" value="1"/>
</dbReference>
<feature type="domain" description="DDH" evidence="1">
    <location>
        <begin position="156"/>
        <end position="298"/>
    </location>
</feature>
<proteinExistence type="predicted"/>
<reference evidence="4 6" key="2">
    <citation type="journal article" date="2012" name="BMC Genomics">
        <title>A comparative genomics perspective on the genetic content of the alkaliphilic haloarchaeon Natrialba magadii ATCC 43099T.</title>
        <authorList>
            <person name="Siddaramappa S."/>
            <person name="Challacombe J.F."/>
            <person name="Decastro R.E."/>
            <person name="Pfeiffer F."/>
            <person name="Sastre D.E."/>
            <person name="Gimenez M.I."/>
            <person name="Paggi R.A."/>
            <person name="Detter J.C."/>
            <person name="Davenport K.W."/>
            <person name="Goodwin L.A."/>
            <person name="Kyrpides N."/>
            <person name="Tapia R."/>
            <person name="Pitluck S."/>
            <person name="Lucas S."/>
            <person name="Woyke T."/>
            <person name="Maupin-Furlow J.A."/>
        </authorList>
    </citation>
    <scope>NUCLEOTIDE SEQUENCE [LARGE SCALE GENOMIC DNA]</scope>
    <source>
        <strain evidence="4">ATCC 43099</strain>
        <strain evidence="6">ATCC 43099 / DSM 3394 / CCM 3739 / CIP 104546 / IAM 13178 / JCM 8861 / NBRC 102185 / NCIMB 2190 / MS3</strain>
    </source>
</reference>
<dbReference type="GeneID" id="8826108"/>
<feature type="domain" description="DHHA1" evidence="3">
    <location>
        <begin position="356"/>
        <end position="460"/>
    </location>
</feature>
<dbReference type="SUPFAM" id="SSF51735">
    <property type="entry name" value="NAD(P)-binding Rossmann-fold domains"/>
    <property type="match status" value="1"/>
</dbReference>
<dbReference type="InterPro" id="IPR001667">
    <property type="entry name" value="DDH_dom"/>
</dbReference>
<dbReference type="InterPro" id="IPR003156">
    <property type="entry name" value="DHHA1_dom"/>
</dbReference>
<evidence type="ECO:0000313" key="4">
    <source>
        <dbReference type="EMBL" id="ADD06794.1"/>
    </source>
</evidence>
<dbReference type="PANTHER" id="PTHR47618:SF1">
    <property type="entry name" value="BIFUNCTIONAL OLIGORIBONUCLEASE AND PAP PHOSPHATASE NRNA"/>
    <property type="match status" value="1"/>
</dbReference>
<dbReference type="PATRIC" id="fig|547559.17.peg.2773"/>
<evidence type="ECO:0000313" key="6">
    <source>
        <dbReference type="Proteomes" id="UP000001879"/>
    </source>
</evidence>
<dbReference type="Proteomes" id="UP000001879">
    <property type="component" value="Chromosome"/>
</dbReference>
<dbReference type="InterPro" id="IPR036291">
    <property type="entry name" value="NAD(P)-bd_dom_sf"/>
</dbReference>
<dbReference type="RefSeq" id="WP_004215993.1">
    <property type="nucleotide sequence ID" value="NC_013922.1"/>
</dbReference>
<dbReference type="InterPro" id="IPR003148">
    <property type="entry name" value="RCK_N"/>
</dbReference>
<dbReference type="Pfam" id="PF01368">
    <property type="entry name" value="DHH"/>
    <property type="match status" value="1"/>
</dbReference>
<dbReference type="GO" id="GO:0006813">
    <property type="term" value="P:potassium ion transport"/>
    <property type="evidence" value="ECO:0007669"/>
    <property type="project" value="InterPro"/>
</dbReference>